<dbReference type="EMBL" id="AP018786">
    <property type="protein sequence ID" value="BBF22801.1"/>
    <property type="molecule type" value="Genomic_DNA"/>
</dbReference>
<sequence>MTALSALRDWLLSPAGLAALGVLLFILITIALASVVLKIVRAVRGSGKARAPSNDPLERAAKPAKSRGAIGLARLREATTARFSGTAEPRLGKRRDEREGDESNDPTAAEAVRGGVAVSAASSAPAASVGSAPAVPVASVAPEALPAVRLGDLLLSLPFRPIEGLTTGHANFCGMSIEAVFFPGAVNGLANPVERIVPFLPPEACTLLFKESDRATFRAGDLFAQPDAVIRIPGGLVSVEYKSKGGRNDDPERWAEQIREKDLLQAVVNALVLSAETQEPVAAILRTHNAAYFLRPTAELKRIVECSVEPACTMLRSAGNTRIGIGAADLAGMLAVTVSTRWPKPRHSGHEAGEAAHREMLDRQT</sequence>
<proteinExistence type="predicted"/>
<keyword evidence="2" id="KW-0472">Membrane</keyword>
<evidence type="ECO:0000256" key="2">
    <source>
        <dbReference type="SAM" id="Phobius"/>
    </source>
</evidence>
<keyword evidence="2" id="KW-0812">Transmembrane</keyword>
<dbReference type="KEGG" id="sutt:SUTMEG_06920"/>
<protein>
    <submittedName>
        <fullName evidence="3">Uncharacterized protein</fullName>
    </submittedName>
</protein>
<feature type="transmembrane region" description="Helical" evidence="2">
    <location>
        <begin position="15"/>
        <end position="40"/>
    </location>
</feature>
<feature type="compositionally biased region" description="Basic and acidic residues" evidence="1">
    <location>
        <begin position="348"/>
        <end position="365"/>
    </location>
</feature>
<evidence type="ECO:0000256" key="1">
    <source>
        <dbReference type="SAM" id="MobiDB-lite"/>
    </source>
</evidence>
<evidence type="ECO:0000313" key="4">
    <source>
        <dbReference type="Proteomes" id="UP000271003"/>
    </source>
</evidence>
<keyword evidence="2" id="KW-1133">Transmembrane helix</keyword>
<gene>
    <name evidence="3" type="ORF">SUTMEG_06920</name>
</gene>
<evidence type="ECO:0000313" key="3">
    <source>
        <dbReference type="EMBL" id="BBF22801.1"/>
    </source>
</evidence>
<reference evidence="3 4" key="1">
    <citation type="journal article" date="2018" name="Int. J. Syst. Evol. Microbiol.">
        <title>Mesosutterella multiformis gen. nov., sp. nov., a member of the family Sutterellaceae and Sutterella megalosphaeroides sp. nov., isolated from human faeces.</title>
        <authorList>
            <person name="Sakamoto M."/>
            <person name="Ikeyama N."/>
            <person name="Kunihiro T."/>
            <person name="Iino T."/>
            <person name="Yuki M."/>
            <person name="Ohkuma M."/>
        </authorList>
    </citation>
    <scope>NUCLEOTIDE SEQUENCE [LARGE SCALE GENOMIC DNA]</scope>
    <source>
        <strain evidence="3 4">6FBBBH3</strain>
    </source>
</reference>
<dbReference type="Proteomes" id="UP000271003">
    <property type="component" value="Chromosome"/>
</dbReference>
<keyword evidence="4" id="KW-1185">Reference proteome</keyword>
<dbReference type="OrthoDB" id="9154992at2"/>
<feature type="region of interest" description="Disordered" evidence="1">
    <location>
        <begin position="83"/>
        <end position="109"/>
    </location>
</feature>
<organism evidence="3 4">
    <name type="scientific">Sutterella megalosphaeroides</name>
    <dbReference type="NCBI Taxonomy" id="2494234"/>
    <lineage>
        <taxon>Bacteria</taxon>
        <taxon>Pseudomonadati</taxon>
        <taxon>Pseudomonadota</taxon>
        <taxon>Betaproteobacteria</taxon>
        <taxon>Burkholderiales</taxon>
        <taxon>Sutterellaceae</taxon>
        <taxon>Sutterella</taxon>
    </lineage>
</organism>
<feature type="region of interest" description="Disordered" evidence="1">
    <location>
        <begin position="343"/>
        <end position="365"/>
    </location>
</feature>
<accession>A0A2Z6I8M1</accession>
<dbReference type="AlphaFoldDB" id="A0A2Z6I8M1"/>
<name>A0A2Z6I8M1_9BURK</name>
<dbReference type="RefSeq" id="WP_120176478.1">
    <property type="nucleotide sequence ID" value="NZ_AP018786.1"/>
</dbReference>